<gene>
    <name evidence="1" type="ORF">GALL_203420</name>
</gene>
<accession>A0A1J5S097</accession>
<comment type="caution">
    <text evidence="1">The sequence shown here is derived from an EMBL/GenBank/DDBJ whole genome shotgun (WGS) entry which is preliminary data.</text>
</comment>
<dbReference type="EMBL" id="MLJW01000130">
    <property type="protein sequence ID" value="OIQ97583.1"/>
    <property type="molecule type" value="Genomic_DNA"/>
</dbReference>
<dbReference type="AlphaFoldDB" id="A0A1J5S097"/>
<sequence length="445" mass="48674">MRIVDRNNAGEAYKFIGELSSANAALLKAWWIGSPAIDAAQRSKVGALLASVAEKKAWIACDCLDASGTSSSKPPVMFPRDKDGSYSIQRGIKGDRAKHAVECPFHWDEGEFAKGKPSGGGRRTGTAAAPPDFLLYKHNGYTAAEPAASDGSIRSPGSTRRDSLQERLFFIMQAAGINRFGSSVVAARDDRKRIREACIPIDIYDEADLEDIVWTSTKWLTEGWAINKLRTLRSSSGWPATVPMQGFFLLSAMGIDGHRIICGKHSVVEVERPVNVFAGATPARSPYAVMVSAKLDEATGTLRMVRAYAHPRFCDERSGAKWSLCPVDSDYERKALGALIYVARKAAADGIDVTIEKPLRDIFPGDNEIGCRPDFLVHTGQRTLCIETMGSAAEEYRCRKVGMHDIMRKIGPLIKDERVGVDSDTANRTLIAKVFAELRMGTSRL</sequence>
<proteinExistence type="predicted"/>
<organism evidence="1">
    <name type="scientific">mine drainage metagenome</name>
    <dbReference type="NCBI Taxonomy" id="410659"/>
    <lineage>
        <taxon>unclassified sequences</taxon>
        <taxon>metagenomes</taxon>
        <taxon>ecological metagenomes</taxon>
    </lineage>
</organism>
<reference evidence="1" key="1">
    <citation type="submission" date="2016-10" db="EMBL/GenBank/DDBJ databases">
        <title>Sequence of Gallionella enrichment culture.</title>
        <authorList>
            <person name="Poehlein A."/>
            <person name="Muehling M."/>
            <person name="Daniel R."/>
        </authorList>
    </citation>
    <scope>NUCLEOTIDE SEQUENCE</scope>
</reference>
<name>A0A1J5S097_9ZZZZ</name>
<evidence type="ECO:0000313" key="1">
    <source>
        <dbReference type="EMBL" id="OIQ97583.1"/>
    </source>
</evidence>
<protein>
    <submittedName>
        <fullName evidence="1">Uncharacterized protein</fullName>
    </submittedName>
</protein>